<keyword evidence="2 3" id="KW-0802">TPR repeat</keyword>
<evidence type="ECO:0000313" key="5">
    <source>
        <dbReference type="EMBL" id="KPV74186.1"/>
    </source>
</evidence>
<reference evidence="5 6" key="1">
    <citation type="journal article" date="2015" name="Front. Microbiol.">
        <title>Genome sequence of the plant growth promoting endophytic yeast Rhodotorula graminis WP1.</title>
        <authorList>
            <person name="Firrincieli A."/>
            <person name="Otillar R."/>
            <person name="Salamov A."/>
            <person name="Schmutz J."/>
            <person name="Khan Z."/>
            <person name="Redman R.S."/>
            <person name="Fleck N.D."/>
            <person name="Lindquist E."/>
            <person name="Grigoriev I.V."/>
            <person name="Doty S.L."/>
        </authorList>
    </citation>
    <scope>NUCLEOTIDE SEQUENCE [LARGE SCALE GENOMIC DNA]</scope>
    <source>
        <strain evidence="5 6">WP1</strain>
    </source>
</reference>
<evidence type="ECO:0008006" key="7">
    <source>
        <dbReference type="Google" id="ProtNLM"/>
    </source>
</evidence>
<dbReference type="Pfam" id="PF14559">
    <property type="entry name" value="TPR_19"/>
    <property type="match status" value="1"/>
</dbReference>
<feature type="compositionally biased region" description="Polar residues" evidence="4">
    <location>
        <begin position="48"/>
        <end position="60"/>
    </location>
</feature>
<dbReference type="AlphaFoldDB" id="A0A194S441"/>
<feature type="region of interest" description="Disordered" evidence="4">
    <location>
        <begin position="1"/>
        <end position="63"/>
    </location>
</feature>
<keyword evidence="6" id="KW-1185">Reference proteome</keyword>
<sequence length="267" mass="28174">MLRTLARTASRHSSHLAVPSSTTRLAAVLPRTSTASTRAPPSRLAQRFASSTTPHSSTMDPQEVAAQHELDDGTDALSKGDFQTALAHYKKSVEIKQTSIGYYNLGVVQYQLQDLASAISSFELSLSHTPTGVKPTLPDPLAPLPELTPAQVILADTHTNLGAAYILSQPPQPDKALDHLQKALMVNPDDGEVCFNLAAVLEATGELDEALVAYERAKKLGIQRADLNIKNVSSKILGKQRDEAAKTKAAGGGSVAATDASAPSSSS</sequence>
<organism evidence="5 6">
    <name type="scientific">Rhodotorula graminis (strain WP1)</name>
    <dbReference type="NCBI Taxonomy" id="578459"/>
    <lineage>
        <taxon>Eukaryota</taxon>
        <taxon>Fungi</taxon>
        <taxon>Dikarya</taxon>
        <taxon>Basidiomycota</taxon>
        <taxon>Pucciniomycotina</taxon>
        <taxon>Microbotryomycetes</taxon>
        <taxon>Sporidiobolales</taxon>
        <taxon>Sporidiobolaceae</taxon>
        <taxon>Rhodotorula</taxon>
    </lineage>
</organism>
<gene>
    <name evidence="5" type="ORF">RHOBADRAFT_44670</name>
</gene>
<evidence type="ECO:0000256" key="2">
    <source>
        <dbReference type="ARBA" id="ARBA00022803"/>
    </source>
</evidence>
<dbReference type="RefSeq" id="XP_018270235.1">
    <property type="nucleotide sequence ID" value="XM_018414461.1"/>
</dbReference>
<keyword evidence="1" id="KW-0677">Repeat</keyword>
<evidence type="ECO:0000256" key="4">
    <source>
        <dbReference type="SAM" id="MobiDB-lite"/>
    </source>
</evidence>
<feature type="region of interest" description="Disordered" evidence="4">
    <location>
        <begin position="239"/>
        <end position="267"/>
    </location>
</feature>
<dbReference type="Pfam" id="PF13432">
    <property type="entry name" value="TPR_16"/>
    <property type="match status" value="1"/>
</dbReference>
<name>A0A194S441_RHOGW</name>
<dbReference type="STRING" id="578459.A0A194S441"/>
<dbReference type="OrthoDB" id="1926212at2759"/>
<feature type="repeat" description="TPR" evidence="3">
    <location>
        <begin position="99"/>
        <end position="132"/>
    </location>
</feature>
<dbReference type="SMART" id="SM00028">
    <property type="entry name" value="TPR"/>
    <property type="match status" value="3"/>
</dbReference>
<protein>
    <recommendedName>
        <fullName evidence="7">TPR-like protein</fullName>
    </recommendedName>
</protein>
<dbReference type="OMA" id="VEAMQCL"/>
<dbReference type="InterPro" id="IPR011990">
    <property type="entry name" value="TPR-like_helical_dom_sf"/>
</dbReference>
<dbReference type="EMBL" id="KQ474080">
    <property type="protein sequence ID" value="KPV74186.1"/>
    <property type="molecule type" value="Genomic_DNA"/>
</dbReference>
<feature type="compositionally biased region" description="Low complexity" evidence="4">
    <location>
        <begin position="255"/>
        <end position="267"/>
    </location>
</feature>
<dbReference type="InterPro" id="IPR019734">
    <property type="entry name" value="TPR_rpt"/>
</dbReference>
<dbReference type="InterPro" id="IPR051012">
    <property type="entry name" value="CellSynth/LPSAsmb/PSIAsmb"/>
</dbReference>
<dbReference type="PROSITE" id="PS50005">
    <property type="entry name" value="TPR"/>
    <property type="match status" value="1"/>
</dbReference>
<dbReference type="Gene3D" id="1.25.40.10">
    <property type="entry name" value="Tetratricopeptide repeat domain"/>
    <property type="match status" value="2"/>
</dbReference>
<evidence type="ECO:0000256" key="3">
    <source>
        <dbReference type="PROSITE-ProRule" id="PRU00339"/>
    </source>
</evidence>
<evidence type="ECO:0000313" key="6">
    <source>
        <dbReference type="Proteomes" id="UP000053890"/>
    </source>
</evidence>
<accession>A0A194S441</accession>
<dbReference type="SUPFAM" id="SSF48452">
    <property type="entry name" value="TPR-like"/>
    <property type="match status" value="1"/>
</dbReference>
<evidence type="ECO:0000256" key="1">
    <source>
        <dbReference type="ARBA" id="ARBA00022737"/>
    </source>
</evidence>
<dbReference type="GeneID" id="28974909"/>
<dbReference type="PANTHER" id="PTHR45586">
    <property type="entry name" value="TPR REPEAT-CONTAINING PROTEIN PA4667"/>
    <property type="match status" value="1"/>
</dbReference>
<dbReference type="Proteomes" id="UP000053890">
    <property type="component" value="Unassembled WGS sequence"/>
</dbReference>
<proteinExistence type="predicted"/>
<dbReference type="PANTHER" id="PTHR45586:SF1">
    <property type="entry name" value="LIPOPOLYSACCHARIDE ASSEMBLY PROTEIN B"/>
    <property type="match status" value="1"/>
</dbReference>